<comment type="caution">
    <text evidence="1">The sequence shown here is derived from an EMBL/GenBank/DDBJ whole genome shotgun (WGS) entry which is preliminary data.</text>
</comment>
<dbReference type="AlphaFoldDB" id="A0A0E2D7G0"/>
<reference evidence="1 2" key="1">
    <citation type="submission" date="2012-10" db="EMBL/GenBank/DDBJ databases">
        <authorList>
            <person name="Harkins D.M."/>
            <person name="Durkin A.S."/>
            <person name="Brinkac L.M."/>
            <person name="Haft D.H."/>
            <person name="Selengut J.D."/>
            <person name="Sanka R."/>
            <person name="DePew J."/>
            <person name="Purushe J."/>
            <person name="Chanthongthip A."/>
            <person name="Lattana O."/>
            <person name="Phetsouvanh R."/>
            <person name="Newton P.N."/>
            <person name="Vinetz J.M."/>
            <person name="Sutton G.G."/>
            <person name="Nierman W.C."/>
            <person name="Fouts D.E."/>
        </authorList>
    </citation>
    <scope>NUCLEOTIDE SEQUENCE [LARGE SCALE GENOMIC DNA]</scope>
    <source>
        <strain evidence="1 2">UI 12758</strain>
    </source>
</reference>
<dbReference type="EMBL" id="AHNR02000028">
    <property type="protein sequence ID" value="EKR55864.1"/>
    <property type="molecule type" value="Genomic_DNA"/>
</dbReference>
<dbReference type="Proteomes" id="UP000001340">
    <property type="component" value="Unassembled WGS sequence"/>
</dbReference>
<evidence type="ECO:0000313" key="2">
    <source>
        <dbReference type="Proteomes" id="UP000001340"/>
    </source>
</evidence>
<sequence>MQNYFKRSFDTMKADRELIFQQLYSVLIFNLRYNFFIKTRLFNFKP</sequence>
<accession>A0A0E2D7G0</accession>
<gene>
    <name evidence="1" type="ORF">LEP1GSC105_2400</name>
</gene>
<evidence type="ECO:0000313" key="1">
    <source>
        <dbReference type="EMBL" id="EKR55864.1"/>
    </source>
</evidence>
<protein>
    <submittedName>
        <fullName evidence="1">Uncharacterized protein</fullName>
    </submittedName>
</protein>
<proteinExistence type="predicted"/>
<organism evidence="1 2">
    <name type="scientific">Leptospira interrogans str. UI 12758</name>
    <dbReference type="NCBI Taxonomy" id="1049938"/>
    <lineage>
        <taxon>Bacteria</taxon>
        <taxon>Pseudomonadati</taxon>
        <taxon>Spirochaetota</taxon>
        <taxon>Spirochaetia</taxon>
        <taxon>Leptospirales</taxon>
        <taxon>Leptospiraceae</taxon>
        <taxon>Leptospira</taxon>
    </lineage>
</organism>
<name>A0A0E2D7G0_LEPIR</name>